<feature type="compositionally biased region" description="Pro residues" evidence="1">
    <location>
        <begin position="250"/>
        <end position="266"/>
    </location>
</feature>
<organism evidence="2 3">
    <name type="scientific">Amycolatopsis jiangsuensis</name>
    <dbReference type="NCBI Taxonomy" id="1181879"/>
    <lineage>
        <taxon>Bacteria</taxon>
        <taxon>Bacillati</taxon>
        <taxon>Actinomycetota</taxon>
        <taxon>Actinomycetes</taxon>
        <taxon>Pseudonocardiales</taxon>
        <taxon>Pseudonocardiaceae</taxon>
        <taxon>Amycolatopsis</taxon>
    </lineage>
</organism>
<accession>A0A840J3T8</accession>
<evidence type="ECO:0000313" key="3">
    <source>
        <dbReference type="Proteomes" id="UP000581769"/>
    </source>
</evidence>
<dbReference type="Proteomes" id="UP000581769">
    <property type="component" value="Unassembled WGS sequence"/>
</dbReference>
<dbReference type="Gene3D" id="1.10.287.1060">
    <property type="entry name" value="ESAT-6-like"/>
    <property type="match status" value="1"/>
</dbReference>
<evidence type="ECO:0008006" key="4">
    <source>
        <dbReference type="Google" id="ProtNLM"/>
    </source>
</evidence>
<feature type="compositionally biased region" description="Gly residues" evidence="1">
    <location>
        <begin position="172"/>
        <end position="206"/>
    </location>
</feature>
<evidence type="ECO:0000313" key="2">
    <source>
        <dbReference type="EMBL" id="MBB4688389.1"/>
    </source>
</evidence>
<dbReference type="AlphaFoldDB" id="A0A840J3T8"/>
<evidence type="ECO:0000256" key="1">
    <source>
        <dbReference type="SAM" id="MobiDB-lite"/>
    </source>
</evidence>
<dbReference type="EMBL" id="JACHMG010000001">
    <property type="protein sequence ID" value="MBB4688389.1"/>
    <property type="molecule type" value="Genomic_DNA"/>
</dbReference>
<feature type="compositionally biased region" description="Gly residues" evidence="1">
    <location>
        <begin position="277"/>
        <end position="300"/>
    </location>
</feature>
<protein>
    <recommendedName>
        <fullName evidence="4">PPE family protein</fullName>
    </recommendedName>
</protein>
<feature type="compositionally biased region" description="Low complexity" evidence="1">
    <location>
        <begin position="267"/>
        <end position="276"/>
    </location>
</feature>
<feature type="region of interest" description="Disordered" evidence="1">
    <location>
        <begin position="148"/>
        <end position="414"/>
    </location>
</feature>
<sequence length="446" mass="44095">MSYSGTAFPQQAQMMAATAPLAGVAQQAAEMWKQAKTQLTGASSSLQQHLKALEPEWTDEAGGQLQQRGGRSRADIDSWTTGIDQTVQALGQLSGAITSTGQWFQQMTQLMQQNPLVAALFMEQLGQLGGQRLDQLAEQFRTATEAVRNTKGNDWSGPLGGGGSSTTSSGGRSSGGGQQGGSASGGGSSSGGDQAGGDQGEQSGGESGDDASGGDASDGSDTQLPGDESLVPDPGSGDPSLSGLGSAPAPIAPPTLPPLPAGPAPSLPGGLAMPMPGLGGIGGLGGGFGGVPGVKLGGGAKQLPQAAFPVTQQTTVPTSGEAPRVEEVPPPRPPGGSSGGGMPMTPMSGLAGAAGGGGGAPGSGAVHHVPAGRGARRTAPPGLPAALRGKSGRTDPAAFAPLARTARRDRADDGGKVEFLAEDLWQVDESGASALDQPTRPRRPTR</sequence>
<feature type="compositionally biased region" description="Gly residues" evidence="1">
    <location>
        <begin position="352"/>
        <end position="362"/>
    </location>
</feature>
<dbReference type="RefSeq" id="WP_184783085.1">
    <property type="nucleotide sequence ID" value="NZ_JACHMG010000001.1"/>
</dbReference>
<gene>
    <name evidence="2" type="ORF">BJY18_005874</name>
</gene>
<reference evidence="2 3" key="1">
    <citation type="submission" date="2020-08" db="EMBL/GenBank/DDBJ databases">
        <title>Sequencing the genomes of 1000 actinobacteria strains.</title>
        <authorList>
            <person name="Klenk H.-P."/>
        </authorList>
    </citation>
    <scope>NUCLEOTIDE SEQUENCE [LARGE SCALE GENOMIC DNA]</scope>
    <source>
        <strain evidence="2 3">DSM 45859</strain>
    </source>
</reference>
<keyword evidence="3" id="KW-1185">Reference proteome</keyword>
<comment type="caution">
    <text evidence="2">The sequence shown here is derived from an EMBL/GenBank/DDBJ whole genome shotgun (WGS) entry which is preliminary data.</text>
</comment>
<feature type="compositionally biased region" description="Low complexity" evidence="1">
    <location>
        <begin position="232"/>
        <end position="249"/>
    </location>
</feature>
<name>A0A840J3T8_9PSEU</name>
<proteinExistence type="predicted"/>
<feature type="region of interest" description="Disordered" evidence="1">
    <location>
        <begin position="426"/>
        <end position="446"/>
    </location>
</feature>